<dbReference type="EMBL" id="FOFU01000002">
    <property type="protein sequence ID" value="SEP99596.1"/>
    <property type="molecule type" value="Genomic_DNA"/>
</dbReference>
<evidence type="ECO:0000256" key="5">
    <source>
        <dbReference type="ARBA" id="ARBA00022679"/>
    </source>
</evidence>
<dbReference type="SUPFAM" id="SSF158472">
    <property type="entry name" value="HAMP domain-like"/>
    <property type="match status" value="1"/>
</dbReference>
<gene>
    <name evidence="14" type="ORF">SAMN04487977_102150</name>
</gene>
<sequence>MKKSFAVQLSLRFMFILTFAVILLSLSFLYILRSFVQASQTAEMKKACLDLYENEFNMDAFPYYLSFIAYDIESQEIIATNDPFLPLLKDTEGKAVHHFEKDFFYDGDLDVLYYGETYRLAGRDIVIAVSENIENDSFSKIFPQLPSSLLLMSLPVLLLSFLFSLFLTKHTIKPVVKITRTARSMTIDNLDGQLPLTGQGDEIDELSVAFNDLFLRIKADFDRERQFSSDVSHELNTPLTVISGQANLLLRWGKENPEQLEKSLNAIKDEAKSMHVIIENLLQISRIESRRIKPQLCEVDICELFQRVKEEFASVYPEASFEIFSDSEGDVLLETDPEMLHQILTVFVSNSMKFAGDKCNVRLSFERTADGQIIITESDDGPGISEEALPHVFERFYRADEAHTRSAGGSGLGLAIAKTLAEALGAGISAGTAEPHGALFTLTLKQVQGDSD</sequence>
<proteinExistence type="predicted"/>
<evidence type="ECO:0000313" key="15">
    <source>
        <dbReference type="Proteomes" id="UP000182360"/>
    </source>
</evidence>
<dbReference type="Pfam" id="PF00672">
    <property type="entry name" value="HAMP"/>
    <property type="match status" value="1"/>
</dbReference>
<keyword evidence="10 11" id="KW-0472">Membrane</keyword>
<comment type="subcellular location">
    <subcellularLocation>
        <location evidence="2">Membrane</location>
    </subcellularLocation>
</comment>
<dbReference type="Pfam" id="PF00512">
    <property type="entry name" value="HisKA"/>
    <property type="match status" value="1"/>
</dbReference>
<dbReference type="InterPro" id="IPR003594">
    <property type="entry name" value="HATPase_dom"/>
</dbReference>
<dbReference type="InterPro" id="IPR036890">
    <property type="entry name" value="HATPase_C_sf"/>
</dbReference>
<dbReference type="PROSITE" id="PS50885">
    <property type="entry name" value="HAMP"/>
    <property type="match status" value="1"/>
</dbReference>
<evidence type="ECO:0000259" key="13">
    <source>
        <dbReference type="PROSITE" id="PS50885"/>
    </source>
</evidence>
<evidence type="ECO:0000256" key="11">
    <source>
        <dbReference type="SAM" id="Phobius"/>
    </source>
</evidence>
<dbReference type="InterPro" id="IPR005467">
    <property type="entry name" value="His_kinase_dom"/>
</dbReference>
<dbReference type="SUPFAM" id="SSF47384">
    <property type="entry name" value="Homodimeric domain of signal transducing histidine kinase"/>
    <property type="match status" value="1"/>
</dbReference>
<feature type="domain" description="HAMP" evidence="13">
    <location>
        <begin position="169"/>
        <end position="222"/>
    </location>
</feature>
<dbReference type="Proteomes" id="UP000182360">
    <property type="component" value="Unassembled WGS sequence"/>
</dbReference>
<dbReference type="PRINTS" id="PR00344">
    <property type="entry name" value="BCTRLSENSOR"/>
</dbReference>
<organism evidence="14 15">
    <name type="scientific">Treponema bryantii</name>
    <dbReference type="NCBI Taxonomy" id="163"/>
    <lineage>
        <taxon>Bacteria</taxon>
        <taxon>Pseudomonadati</taxon>
        <taxon>Spirochaetota</taxon>
        <taxon>Spirochaetia</taxon>
        <taxon>Spirochaetales</taxon>
        <taxon>Treponemataceae</taxon>
        <taxon>Treponema</taxon>
    </lineage>
</organism>
<evidence type="ECO:0000256" key="2">
    <source>
        <dbReference type="ARBA" id="ARBA00004370"/>
    </source>
</evidence>
<dbReference type="OrthoDB" id="367096at2"/>
<evidence type="ECO:0000256" key="4">
    <source>
        <dbReference type="ARBA" id="ARBA00022553"/>
    </source>
</evidence>
<keyword evidence="4" id="KW-0597">Phosphoprotein</keyword>
<accession>A0A1H9CEI1</accession>
<dbReference type="AlphaFoldDB" id="A0A1H9CEI1"/>
<feature type="transmembrane region" description="Helical" evidence="11">
    <location>
        <begin position="12"/>
        <end position="36"/>
    </location>
</feature>
<dbReference type="InterPro" id="IPR003660">
    <property type="entry name" value="HAMP_dom"/>
</dbReference>
<dbReference type="PANTHER" id="PTHR45436:SF5">
    <property type="entry name" value="SENSOR HISTIDINE KINASE TRCS"/>
    <property type="match status" value="1"/>
</dbReference>
<evidence type="ECO:0000256" key="3">
    <source>
        <dbReference type="ARBA" id="ARBA00012438"/>
    </source>
</evidence>
<dbReference type="Gene3D" id="1.10.287.130">
    <property type="match status" value="1"/>
</dbReference>
<dbReference type="CDD" id="cd00082">
    <property type="entry name" value="HisKA"/>
    <property type="match status" value="1"/>
</dbReference>
<dbReference type="RefSeq" id="WP_074641173.1">
    <property type="nucleotide sequence ID" value="NZ_FOFU01000002.1"/>
</dbReference>
<dbReference type="InterPro" id="IPR050428">
    <property type="entry name" value="TCS_sensor_his_kinase"/>
</dbReference>
<dbReference type="EC" id="2.7.13.3" evidence="3"/>
<dbReference type="GO" id="GO:0000155">
    <property type="term" value="F:phosphorelay sensor kinase activity"/>
    <property type="evidence" value="ECO:0007669"/>
    <property type="project" value="InterPro"/>
</dbReference>
<keyword evidence="8 11" id="KW-1133">Transmembrane helix</keyword>
<dbReference type="InterPro" id="IPR003661">
    <property type="entry name" value="HisK_dim/P_dom"/>
</dbReference>
<evidence type="ECO:0000256" key="7">
    <source>
        <dbReference type="ARBA" id="ARBA00022777"/>
    </source>
</evidence>
<evidence type="ECO:0000259" key="12">
    <source>
        <dbReference type="PROSITE" id="PS50109"/>
    </source>
</evidence>
<dbReference type="Gene3D" id="3.30.565.10">
    <property type="entry name" value="Histidine kinase-like ATPase, C-terminal domain"/>
    <property type="match status" value="1"/>
</dbReference>
<dbReference type="PANTHER" id="PTHR45436">
    <property type="entry name" value="SENSOR HISTIDINE KINASE YKOH"/>
    <property type="match status" value="1"/>
</dbReference>
<dbReference type="FunFam" id="1.10.287.130:FF:000001">
    <property type="entry name" value="Two-component sensor histidine kinase"/>
    <property type="match status" value="1"/>
</dbReference>
<keyword evidence="6 11" id="KW-0812">Transmembrane</keyword>
<keyword evidence="9" id="KW-0902">Two-component regulatory system</keyword>
<dbReference type="SMART" id="SM00387">
    <property type="entry name" value="HATPase_c"/>
    <property type="match status" value="1"/>
</dbReference>
<dbReference type="Gene3D" id="6.10.340.10">
    <property type="match status" value="1"/>
</dbReference>
<dbReference type="InterPro" id="IPR004358">
    <property type="entry name" value="Sig_transdc_His_kin-like_C"/>
</dbReference>
<evidence type="ECO:0000256" key="6">
    <source>
        <dbReference type="ARBA" id="ARBA00022692"/>
    </source>
</evidence>
<dbReference type="InterPro" id="IPR036097">
    <property type="entry name" value="HisK_dim/P_sf"/>
</dbReference>
<dbReference type="SUPFAM" id="SSF55874">
    <property type="entry name" value="ATPase domain of HSP90 chaperone/DNA topoisomerase II/histidine kinase"/>
    <property type="match status" value="1"/>
</dbReference>
<dbReference type="GO" id="GO:0005886">
    <property type="term" value="C:plasma membrane"/>
    <property type="evidence" value="ECO:0007669"/>
    <property type="project" value="TreeGrafter"/>
</dbReference>
<dbReference type="CDD" id="cd00075">
    <property type="entry name" value="HATPase"/>
    <property type="match status" value="1"/>
</dbReference>
<dbReference type="PROSITE" id="PS50109">
    <property type="entry name" value="HIS_KIN"/>
    <property type="match status" value="1"/>
</dbReference>
<keyword evidence="5" id="KW-0808">Transferase</keyword>
<dbReference type="SMART" id="SM00388">
    <property type="entry name" value="HisKA"/>
    <property type="match status" value="1"/>
</dbReference>
<feature type="transmembrane region" description="Helical" evidence="11">
    <location>
        <begin position="149"/>
        <end position="167"/>
    </location>
</feature>
<evidence type="ECO:0000256" key="9">
    <source>
        <dbReference type="ARBA" id="ARBA00023012"/>
    </source>
</evidence>
<comment type="catalytic activity">
    <reaction evidence="1">
        <text>ATP + protein L-histidine = ADP + protein N-phospho-L-histidine.</text>
        <dbReference type="EC" id="2.7.13.3"/>
    </reaction>
</comment>
<dbReference type="CDD" id="cd06225">
    <property type="entry name" value="HAMP"/>
    <property type="match status" value="1"/>
</dbReference>
<reference evidence="14 15" key="1">
    <citation type="submission" date="2016-10" db="EMBL/GenBank/DDBJ databases">
        <authorList>
            <person name="de Groot N.N."/>
        </authorList>
    </citation>
    <scope>NUCLEOTIDE SEQUENCE [LARGE SCALE GENOMIC DNA]</scope>
    <source>
        <strain evidence="14 15">B25</strain>
    </source>
</reference>
<name>A0A1H9CEI1_9SPIR</name>
<evidence type="ECO:0000256" key="10">
    <source>
        <dbReference type="ARBA" id="ARBA00023136"/>
    </source>
</evidence>
<dbReference type="SMART" id="SM00304">
    <property type="entry name" value="HAMP"/>
    <property type="match status" value="1"/>
</dbReference>
<keyword evidence="15" id="KW-1185">Reference proteome</keyword>
<keyword evidence="7 14" id="KW-0418">Kinase</keyword>
<dbReference type="Pfam" id="PF02518">
    <property type="entry name" value="HATPase_c"/>
    <property type="match status" value="1"/>
</dbReference>
<protein>
    <recommendedName>
        <fullName evidence="3">histidine kinase</fullName>
        <ecNumber evidence="3">2.7.13.3</ecNumber>
    </recommendedName>
</protein>
<evidence type="ECO:0000313" key="14">
    <source>
        <dbReference type="EMBL" id="SEP99596.1"/>
    </source>
</evidence>
<feature type="domain" description="Histidine kinase" evidence="12">
    <location>
        <begin position="230"/>
        <end position="448"/>
    </location>
</feature>
<evidence type="ECO:0000256" key="1">
    <source>
        <dbReference type="ARBA" id="ARBA00000085"/>
    </source>
</evidence>
<evidence type="ECO:0000256" key="8">
    <source>
        <dbReference type="ARBA" id="ARBA00022989"/>
    </source>
</evidence>